<sequence length="186" mass="19779">MSTPEPTPASQADVVALRRDLGRLEQQLRAQQTMLLRVLVGVIDLALVLGLFVPYLMADIESSKKDNSFGVVSAGFDAVGYDDGFSVALGVGHLGLALTVVVAILAMVQVWGRSGSRAGLRTLQTTAVLMIIGTAVCWLLMFVAMGRADAPFGWGVVWLSAGVLGVSVMAFSQAARDLWIAPDQRF</sequence>
<keyword evidence="1" id="KW-0812">Transmembrane</keyword>
<proteinExistence type="predicted"/>
<gene>
    <name evidence="2" type="ORF">GIS00_18450</name>
</gene>
<dbReference type="Proteomes" id="UP000460221">
    <property type="component" value="Unassembled WGS sequence"/>
</dbReference>
<keyword evidence="1" id="KW-0472">Membrane</keyword>
<name>A0A7K1FRC8_9ACTN</name>
<evidence type="ECO:0000313" key="2">
    <source>
        <dbReference type="EMBL" id="MTD15919.1"/>
    </source>
</evidence>
<evidence type="ECO:0000256" key="1">
    <source>
        <dbReference type="SAM" id="Phobius"/>
    </source>
</evidence>
<feature type="transmembrane region" description="Helical" evidence="1">
    <location>
        <begin position="85"/>
        <end position="106"/>
    </location>
</feature>
<accession>A0A7K1FRC8</accession>
<organism evidence="2 3">
    <name type="scientific">Nakamurella alba</name>
    <dbReference type="NCBI Taxonomy" id="2665158"/>
    <lineage>
        <taxon>Bacteria</taxon>
        <taxon>Bacillati</taxon>
        <taxon>Actinomycetota</taxon>
        <taxon>Actinomycetes</taxon>
        <taxon>Nakamurellales</taxon>
        <taxon>Nakamurellaceae</taxon>
        <taxon>Nakamurella</taxon>
    </lineage>
</organism>
<dbReference type="AlphaFoldDB" id="A0A7K1FRC8"/>
<keyword evidence="1" id="KW-1133">Transmembrane helix</keyword>
<feature type="transmembrane region" description="Helical" evidence="1">
    <location>
        <begin position="34"/>
        <end position="57"/>
    </location>
</feature>
<protein>
    <submittedName>
        <fullName evidence="2">Uncharacterized protein</fullName>
    </submittedName>
</protein>
<dbReference type="EMBL" id="WLYK01000008">
    <property type="protein sequence ID" value="MTD15919.1"/>
    <property type="molecule type" value="Genomic_DNA"/>
</dbReference>
<feature type="transmembrane region" description="Helical" evidence="1">
    <location>
        <begin position="152"/>
        <end position="171"/>
    </location>
</feature>
<dbReference type="RefSeq" id="WP_154769919.1">
    <property type="nucleotide sequence ID" value="NZ_WLYK01000008.1"/>
</dbReference>
<keyword evidence="3" id="KW-1185">Reference proteome</keyword>
<comment type="caution">
    <text evidence="2">The sequence shown here is derived from an EMBL/GenBank/DDBJ whole genome shotgun (WGS) entry which is preliminary data.</text>
</comment>
<evidence type="ECO:0000313" key="3">
    <source>
        <dbReference type="Proteomes" id="UP000460221"/>
    </source>
</evidence>
<reference evidence="2 3" key="1">
    <citation type="submission" date="2019-11" db="EMBL/GenBank/DDBJ databases">
        <authorList>
            <person name="Jiang L.-Q."/>
        </authorList>
    </citation>
    <scope>NUCLEOTIDE SEQUENCE [LARGE SCALE GENOMIC DNA]</scope>
    <source>
        <strain evidence="2 3">YIM 132087</strain>
    </source>
</reference>
<feature type="transmembrane region" description="Helical" evidence="1">
    <location>
        <begin position="127"/>
        <end position="146"/>
    </location>
</feature>